<gene>
    <name evidence="3" type="ORF">M9Y10_013120</name>
</gene>
<dbReference type="InterPro" id="IPR051616">
    <property type="entry name" value="Cul2-RING_E3_ligase_SR"/>
</dbReference>
<evidence type="ECO:0000256" key="2">
    <source>
        <dbReference type="SAM" id="MobiDB-lite"/>
    </source>
</evidence>
<dbReference type="Pfam" id="PF13637">
    <property type="entry name" value="Ank_4"/>
    <property type="match status" value="1"/>
</dbReference>
<feature type="region of interest" description="Disordered" evidence="2">
    <location>
        <begin position="217"/>
        <end position="278"/>
    </location>
</feature>
<dbReference type="PANTHER" id="PTHR46224:SF64">
    <property type="entry name" value="IQ MOTIF AND ANKYRIN REPEAT DOMAIN-CONTAINING PROTEIN 1"/>
    <property type="match status" value="1"/>
</dbReference>
<dbReference type="PANTHER" id="PTHR46224">
    <property type="entry name" value="ANKYRIN REPEAT FAMILY PROTEIN"/>
    <property type="match status" value="1"/>
</dbReference>
<keyword evidence="4" id="KW-1185">Reference proteome</keyword>
<reference evidence="3 4" key="1">
    <citation type="submission" date="2024-04" db="EMBL/GenBank/DDBJ databases">
        <title>Tritrichomonas musculus Genome.</title>
        <authorList>
            <person name="Alves-Ferreira E."/>
            <person name="Grigg M."/>
            <person name="Lorenzi H."/>
            <person name="Galac M."/>
        </authorList>
    </citation>
    <scope>NUCLEOTIDE SEQUENCE [LARGE SCALE GENOMIC DNA]</scope>
    <source>
        <strain evidence="3 4">EAF2021</strain>
    </source>
</reference>
<comment type="caution">
    <text evidence="3">The sequence shown here is derived from an EMBL/GenBank/DDBJ whole genome shotgun (WGS) entry which is preliminary data.</text>
</comment>
<feature type="repeat" description="ANK" evidence="1">
    <location>
        <begin position="21"/>
        <end position="53"/>
    </location>
</feature>
<proteinExistence type="predicted"/>
<evidence type="ECO:0000313" key="4">
    <source>
        <dbReference type="Proteomes" id="UP001470230"/>
    </source>
</evidence>
<evidence type="ECO:0008006" key="5">
    <source>
        <dbReference type="Google" id="ProtNLM"/>
    </source>
</evidence>
<sequence length="278" mass="31156">MNLQTIRLLLDYKADPNYLYNGKSMLSYAAQTGNFQAIKMLIDAGADTHRGSPQPLETIIKFGSRECLAALLDGHMNDLLVPINGHLPIEIALEAETTLLSVIAVFTKREIDKAKKEGTQSKVPEFPPKNMKRSKVKKLNAALKQNDYLLPVDVVRRSIMNIKSPWKTKDELEKKQNSDEVESIERSLAESMNMSKNAAMSRKIAAMASEYGNMGDGSINYQVPPTPFRLNGNEDDEDEDDINSRTRSPNRSLVRLPNDSDSGPEYEMRYHLASPKTP</sequence>
<dbReference type="InterPro" id="IPR036770">
    <property type="entry name" value="Ankyrin_rpt-contain_sf"/>
</dbReference>
<dbReference type="Gene3D" id="1.25.40.20">
    <property type="entry name" value="Ankyrin repeat-containing domain"/>
    <property type="match status" value="1"/>
</dbReference>
<name>A0ABR2I8Q5_9EUKA</name>
<dbReference type="SUPFAM" id="SSF48403">
    <property type="entry name" value="Ankyrin repeat"/>
    <property type="match status" value="1"/>
</dbReference>
<dbReference type="InterPro" id="IPR002110">
    <property type="entry name" value="Ankyrin_rpt"/>
</dbReference>
<dbReference type="Proteomes" id="UP001470230">
    <property type="component" value="Unassembled WGS sequence"/>
</dbReference>
<organism evidence="3 4">
    <name type="scientific">Tritrichomonas musculus</name>
    <dbReference type="NCBI Taxonomy" id="1915356"/>
    <lineage>
        <taxon>Eukaryota</taxon>
        <taxon>Metamonada</taxon>
        <taxon>Parabasalia</taxon>
        <taxon>Tritrichomonadida</taxon>
        <taxon>Tritrichomonadidae</taxon>
        <taxon>Tritrichomonas</taxon>
    </lineage>
</organism>
<keyword evidence="1" id="KW-0040">ANK repeat</keyword>
<evidence type="ECO:0000256" key="1">
    <source>
        <dbReference type="PROSITE-ProRule" id="PRU00023"/>
    </source>
</evidence>
<evidence type="ECO:0000313" key="3">
    <source>
        <dbReference type="EMBL" id="KAK8858020.1"/>
    </source>
</evidence>
<dbReference type="PROSITE" id="PS50297">
    <property type="entry name" value="ANK_REP_REGION"/>
    <property type="match status" value="1"/>
</dbReference>
<dbReference type="PROSITE" id="PS50088">
    <property type="entry name" value="ANK_REPEAT"/>
    <property type="match status" value="1"/>
</dbReference>
<protein>
    <recommendedName>
        <fullName evidence="5">Ankyrin repeat protein</fullName>
    </recommendedName>
</protein>
<dbReference type="EMBL" id="JAPFFF010000019">
    <property type="protein sequence ID" value="KAK8858020.1"/>
    <property type="molecule type" value="Genomic_DNA"/>
</dbReference>
<accession>A0ABR2I8Q5</accession>